<dbReference type="EMBL" id="PXWF02000114">
    <property type="protein sequence ID" value="PWF49104.1"/>
    <property type="molecule type" value="Genomic_DNA"/>
</dbReference>
<evidence type="ECO:0000256" key="1">
    <source>
        <dbReference type="SAM" id="SignalP"/>
    </source>
</evidence>
<protein>
    <submittedName>
        <fullName evidence="2">Uncharacterized protein</fullName>
    </submittedName>
</protein>
<proteinExistence type="predicted"/>
<sequence length="282" mass="29314">MLSRIIVACALALSFSACTTAPTRIALDSAAKQELLEVTTWNQLPQDEMIVRAEASGVGAATGGGLIGAIIDSKVGESRQNKMQADIAPFYAAVDDFDFRTLYTQALTAALASGTPVKFGAVETPTVLPTPAESEARIKALAAGTGIMVLQTAYTFSPDFKHLQVTTHAAISRAKSEQKAFLNSYVYVSAATGAGGVESIKAWADANGAQYRAASNEAVQQIMQMLKLDLMANATDPADLPKAAAPVVPGVYLGAGPLPVLASQNGRVILRSLSGNLVSVAQ</sequence>
<organism evidence="2 3">
    <name type="scientific">Massilia glaciei</name>
    <dbReference type="NCBI Taxonomy" id="1524097"/>
    <lineage>
        <taxon>Bacteria</taxon>
        <taxon>Pseudomonadati</taxon>
        <taxon>Pseudomonadota</taxon>
        <taxon>Betaproteobacteria</taxon>
        <taxon>Burkholderiales</taxon>
        <taxon>Oxalobacteraceae</taxon>
        <taxon>Telluria group</taxon>
        <taxon>Massilia</taxon>
    </lineage>
</organism>
<evidence type="ECO:0000313" key="3">
    <source>
        <dbReference type="Proteomes" id="UP000241421"/>
    </source>
</evidence>
<dbReference type="AlphaFoldDB" id="A0A2U2HNK7"/>
<feature type="chain" id="PRO_5015489982" evidence="1">
    <location>
        <begin position="20"/>
        <end position="282"/>
    </location>
</feature>
<feature type="signal peptide" evidence="1">
    <location>
        <begin position="1"/>
        <end position="19"/>
    </location>
</feature>
<reference evidence="2 3" key="1">
    <citation type="submission" date="2018-04" db="EMBL/GenBank/DDBJ databases">
        <title>Massilia violaceinigra sp. nov., a novel purple-pigmented bacterium isolated from Tianshan glacier, Xinjiang, China.</title>
        <authorList>
            <person name="Wang H."/>
        </authorList>
    </citation>
    <scope>NUCLEOTIDE SEQUENCE [LARGE SCALE GENOMIC DNA]</scope>
    <source>
        <strain evidence="2 3">B448-2</strain>
    </source>
</reference>
<evidence type="ECO:0000313" key="2">
    <source>
        <dbReference type="EMBL" id="PWF49104.1"/>
    </source>
</evidence>
<keyword evidence="1" id="KW-0732">Signal</keyword>
<comment type="caution">
    <text evidence="2">The sequence shown here is derived from an EMBL/GenBank/DDBJ whole genome shotgun (WGS) entry which is preliminary data.</text>
</comment>
<dbReference type="RefSeq" id="WP_106756955.1">
    <property type="nucleotide sequence ID" value="NZ_PXWF02000114.1"/>
</dbReference>
<name>A0A2U2HNK7_9BURK</name>
<dbReference type="PROSITE" id="PS51257">
    <property type="entry name" value="PROKAR_LIPOPROTEIN"/>
    <property type="match status" value="1"/>
</dbReference>
<accession>A0A2U2HNK7</accession>
<dbReference type="Proteomes" id="UP000241421">
    <property type="component" value="Unassembled WGS sequence"/>
</dbReference>
<gene>
    <name evidence="2" type="ORF">C7C56_008215</name>
</gene>
<keyword evidence="3" id="KW-1185">Reference proteome</keyword>